<name>A0AAN8DTL9_CHAGU</name>
<comment type="caution">
    <text evidence="2">The sequence shown here is derived from an EMBL/GenBank/DDBJ whole genome shotgun (WGS) entry which is preliminary data.</text>
</comment>
<feature type="compositionally biased region" description="Polar residues" evidence="1">
    <location>
        <begin position="69"/>
        <end position="79"/>
    </location>
</feature>
<evidence type="ECO:0000313" key="3">
    <source>
        <dbReference type="Proteomes" id="UP001331515"/>
    </source>
</evidence>
<organism evidence="2 3">
    <name type="scientific">Champsocephalus gunnari</name>
    <name type="common">Mackerel icefish</name>
    <dbReference type="NCBI Taxonomy" id="52237"/>
    <lineage>
        <taxon>Eukaryota</taxon>
        <taxon>Metazoa</taxon>
        <taxon>Chordata</taxon>
        <taxon>Craniata</taxon>
        <taxon>Vertebrata</taxon>
        <taxon>Euteleostomi</taxon>
        <taxon>Actinopterygii</taxon>
        <taxon>Neopterygii</taxon>
        <taxon>Teleostei</taxon>
        <taxon>Neoteleostei</taxon>
        <taxon>Acanthomorphata</taxon>
        <taxon>Eupercaria</taxon>
        <taxon>Perciformes</taxon>
        <taxon>Notothenioidei</taxon>
        <taxon>Channichthyidae</taxon>
        <taxon>Champsocephalus</taxon>
    </lineage>
</organism>
<accession>A0AAN8DTL9</accession>
<protein>
    <submittedName>
        <fullName evidence="2">Uncharacterized protein</fullName>
    </submittedName>
</protein>
<proteinExistence type="predicted"/>
<keyword evidence="3" id="KW-1185">Reference proteome</keyword>
<evidence type="ECO:0000256" key="1">
    <source>
        <dbReference type="SAM" id="MobiDB-lite"/>
    </source>
</evidence>
<reference evidence="2 3" key="1">
    <citation type="journal article" date="2023" name="Mol. Biol. Evol.">
        <title>Genomics of Secondarily Temperate Adaptation in the Only Non-Antarctic Icefish.</title>
        <authorList>
            <person name="Rivera-Colon A.G."/>
            <person name="Rayamajhi N."/>
            <person name="Minhas B.F."/>
            <person name="Madrigal G."/>
            <person name="Bilyk K.T."/>
            <person name="Yoon V."/>
            <person name="Hune M."/>
            <person name="Gregory S."/>
            <person name="Cheng C.H.C."/>
            <person name="Catchen J.M."/>
        </authorList>
    </citation>
    <scope>NUCLEOTIDE SEQUENCE [LARGE SCALE GENOMIC DNA]</scope>
    <source>
        <tissue evidence="2">White muscle</tissue>
    </source>
</reference>
<dbReference type="AlphaFoldDB" id="A0AAN8DTL9"/>
<gene>
    <name evidence="2" type="ORF">CgunFtcFv8_013171</name>
</gene>
<evidence type="ECO:0000313" key="2">
    <source>
        <dbReference type="EMBL" id="KAK5928079.1"/>
    </source>
</evidence>
<sequence>MLLELNPNSREEDNFKLQVRALRWAGQLPETGGGWVTSLPCSYGCCVLQNNGRNHTPPPAVLVQASQTNRKTTISQTRPPSCGSGGHGVSSCRRSSFQQLLDL</sequence>
<dbReference type="EMBL" id="JAURVH010001518">
    <property type="protein sequence ID" value="KAK5928079.1"/>
    <property type="molecule type" value="Genomic_DNA"/>
</dbReference>
<dbReference type="Proteomes" id="UP001331515">
    <property type="component" value="Unassembled WGS sequence"/>
</dbReference>
<feature type="region of interest" description="Disordered" evidence="1">
    <location>
        <begin position="69"/>
        <end position="103"/>
    </location>
</feature>